<dbReference type="InterPro" id="IPR051681">
    <property type="entry name" value="Ser/Thr_Kinases-Pseudokinases"/>
</dbReference>
<keyword evidence="3" id="KW-0808">Transferase</keyword>
<dbReference type="STRING" id="1156394.T0R516"/>
<dbReference type="OMA" id="HEGEYEY"/>
<keyword evidence="1" id="KW-0472">Membrane</keyword>
<feature type="transmembrane region" description="Helical" evidence="1">
    <location>
        <begin position="6"/>
        <end position="25"/>
    </location>
</feature>
<evidence type="ECO:0000256" key="1">
    <source>
        <dbReference type="SAM" id="Phobius"/>
    </source>
</evidence>
<reference evidence="3 4" key="1">
    <citation type="submission" date="2012-04" db="EMBL/GenBank/DDBJ databases">
        <title>The Genome Sequence of Saprolegnia declina VS20.</title>
        <authorList>
            <consortium name="The Broad Institute Genome Sequencing Platform"/>
            <person name="Russ C."/>
            <person name="Nusbaum C."/>
            <person name="Tyler B."/>
            <person name="van West P."/>
            <person name="Dieguez-Uribeondo J."/>
            <person name="de Bruijn I."/>
            <person name="Tripathy S."/>
            <person name="Jiang R."/>
            <person name="Young S.K."/>
            <person name="Zeng Q."/>
            <person name="Gargeya S."/>
            <person name="Fitzgerald M."/>
            <person name="Haas B."/>
            <person name="Abouelleil A."/>
            <person name="Alvarado L."/>
            <person name="Arachchi H.M."/>
            <person name="Berlin A."/>
            <person name="Chapman S.B."/>
            <person name="Goldberg J."/>
            <person name="Griggs A."/>
            <person name="Gujja S."/>
            <person name="Hansen M."/>
            <person name="Howarth C."/>
            <person name="Imamovic A."/>
            <person name="Larimer J."/>
            <person name="McCowen C."/>
            <person name="Montmayeur A."/>
            <person name="Murphy C."/>
            <person name="Neiman D."/>
            <person name="Pearson M."/>
            <person name="Priest M."/>
            <person name="Roberts A."/>
            <person name="Saif S."/>
            <person name="Shea T."/>
            <person name="Sisk P."/>
            <person name="Sykes S."/>
            <person name="Wortman J."/>
            <person name="Nusbaum C."/>
            <person name="Birren B."/>
        </authorList>
    </citation>
    <scope>NUCLEOTIDE SEQUENCE [LARGE SCALE GENOMIC DNA]</scope>
    <source>
        <strain evidence="3 4">VS20</strain>
    </source>
</reference>
<protein>
    <submittedName>
        <fullName evidence="3">TKL protein kinase</fullName>
    </submittedName>
</protein>
<keyword evidence="3" id="KW-0418">Kinase</keyword>
<dbReference type="GO" id="GO:0005524">
    <property type="term" value="F:ATP binding"/>
    <property type="evidence" value="ECO:0007669"/>
    <property type="project" value="InterPro"/>
</dbReference>
<dbReference type="GeneID" id="19941611"/>
<dbReference type="EMBL" id="JH767133">
    <property type="protein sequence ID" value="EQC42041.1"/>
    <property type="molecule type" value="Genomic_DNA"/>
</dbReference>
<dbReference type="VEuPathDB" id="FungiDB:SDRG_00884"/>
<evidence type="ECO:0000313" key="3">
    <source>
        <dbReference type="EMBL" id="EQC42041.1"/>
    </source>
</evidence>
<name>T0R516_SAPDV</name>
<organism evidence="3 4">
    <name type="scientific">Saprolegnia diclina (strain VS20)</name>
    <dbReference type="NCBI Taxonomy" id="1156394"/>
    <lineage>
        <taxon>Eukaryota</taxon>
        <taxon>Sar</taxon>
        <taxon>Stramenopiles</taxon>
        <taxon>Oomycota</taxon>
        <taxon>Saprolegniomycetes</taxon>
        <taxon>Saprolegniales</taxon>
        <taxon>Saprolegniaceae</taxon>
        <taxon>Saprolegnia</taxon>
    </lineage>
</organism>
<dbReference type="RefSeq" id="XP_008604610.1">
    <property type="nucleotide sequence ID" value="XM_008606388.1"/>
</dbReference>
<dbReference type="PANTHER" id="PTHR44329">
    <property type="entry name" value="SERINE/THREONINE-PROTEIN KINASE TNNI3K-RELATED"/>
    <property type="match status" value="1"/>
</dbReference>
<dbReference type="InterPro" id="IPR000719">
    <property type="entry name" value="Prot_kinase_dom"/>
</dbReference>
<dbReference type="InterPro" id="IPR011009">
    <property type="entry name" value="Kinase-like_dom_sf"/>
</dbReference>
<dbReference type="Gene3D" id="3.30.200.20">
    <property type="entry name" value="Phosphorylase Kinase, domain 1"/>
    <property type="match status" value="1"/>
</dbReference>
<gene>
    <name evidence="3" type="ORF">SDRG_00884</name>
</gene>
<dbReference type="Proteomes" id="UP000030762">
    <property type="component" value="Unassembled WGS sequence"/>
</dbReference>
<dbReference type="PRINTS" id="PR00109">
    <property type="entry name" value="TYRKINASE"/>
</dbReference>
<dbReference type="PANTHER" id="PTHR44329:SF214">
    <property type="entry name" value="PROTEIN KINASE DOMAIN-CONTAINING PROTEIN"/>
    <property type="match status" value="1"/>
</dbReference>
<dbReference type="OrthoDB" id="4062651at2759"/>
<dbReference type="PROSITE" id="PS50011">
    <property type="entry name" value="PROTEIN_KINASE_DOM"/>
    <property type="match status" value="1"/>
</dbReference>
<keyword evidence="1" id="KW-0812">Transmembrane</keyword>
<evidence type="ECO:0000259" key="2">
    <source>
        <dbReference type="PROSITE" id="PS50011"/>
    </source>
</evidence>
<evidence type="ECO:0000313" key="4">
    <source>
        <dbReference type="Proteomes" id="UP000030762"/>
    </source>
</evidence>
<dbReference type="AlphaFoldDB" id="T0R516"/>
<feature type="domain" description="Protein kinase" evidence="2">
    <location>
        <begin position="86"/>
        <end position="349"/>
    </location>
</feature>
<accession>T0R516</accession>
<keyword evidence="4" id="KW-1185">Reference proteome</keyword>
<keyword evidence="1" id="KW-1133">Transmembrane helix</keyword>
<dbReference type="SUPFAM" id="SSF56112">
    <property type="entry name" value="Protein kinase-like (PK-like)"/>
    <property type="match status" value="1"/>
</dbReference>
<proteinExistence type="predicted"/>
<dbReference type="GO" id="GO:0004674">
    <property type="term" value="F:protein serine/threonine kinase activity"/>
    <property type="evidence" value="ECO:0007669"/>
    <property type="project" value="TreeGrafter"/>
</dbReference>
<dbReference type="InterPro" id="IPR001245">
    <property type="entry name" value="Ser-Thr/Tyr_kinase_cat_dom"/>
</dbReference>
<dbReference type="Gene3D" id="1.10.510.10">
    <property type="entry name" value="Transferase(Phosphotransferase) domain 1"/>
    <property type="match status" value="1"/>
</dbReference>
<dbReference type="InParanoid" id="T0R516"/>
<dbReference type="eggNOG" id="KOG0192">
    <property type="taxonomic scope" value="Eukaryota"/>
</dbReference>
<dbReference type="Pfam" id="PF07714">
    <property type="entry name" value="PK_Tyr_Ser-Thr"/>
    <property type="match status" value="1"/>
</dbReference>
<sequence>MWVVGTVVVGVVVVVVSVILSVACCRQRPAPIQTRVAIPHYIVYNPPPSQVQVAMATPIAIAAPPVATTSSANAASSISGIDPRELVERRELASGVRTSVFACTYRGTTVAVKSLKLPAGALAKHRFLAECHLLARMQSPHIVSYIGVTTPDGLDRSGMLVTEYLGLGDLRNFVASVPLSALSWRQKLEMAHDIVLGLVYLHASGVLHRNLTSRNVLVTDAVRAKLSDMSVAREMDEATMTAGIGTYRWMAPEMLQDGHYATSADMFSFGVLLSELDTHQLPYADHLSASGRAYTEPTVMVKAMTGEFRPTFSYACPRWFSELGAKCMASDPQARPTAMEASYAIELELQCLELSSA</sequence>